<dbReference type="Proteomes" id="UP000294508">
    <property type="component" value="Unassembled WGS sequence"/>
</dbReference>
<comment type="caution">
    <text evidence="2">The sequence shown here is derived from an EMBL/GenBank/DDBJ whole genome shotgun (WGS) entry which is preliminary data.</text>
</comment>
<dbReference type="EMBL" id="SLWN01000017">
    <property type="protein sequence ID" value="TCO17566.1"/>
    <property type="molecule type" value="Genomic_DNA"/>
</dbReference>
<organism evidence="2 3">
    <name type="scientific">Kribbella steppae</name>
    <dbReference type="NCBI Taxonomy" id="2512223"/>
    <lineage>
        <taxon>Bacteria</taxon>
        <taxon>Bacillati</taxon>
        <taxon>Actinomycetota</taxon>
        <taxon>Actinomycetes</taxon>
        <taxon>Propionibacteriales</taxon>
        <taxon>Kribbellaceae</taxon>
        <taxon>Kribbella</taxon>
    </lineage>
</organism>
<accession>A0A4R2H0D3</accession>
<keyword evidence="3" id="KW-1185">Reference proteome</keyword>
<proteinExistence type="predicted"/>
<evidence type="ECO:0000313" key="2">
    <source>
        <dbReference type="EMBL" id="TCO17566.1"/>
    </source>
</evidence>
<evidence type="ECO:0000313" key="3">
    <source>
        <dbReference type="Proteomes" id="UP000294508"/>
    </source>
</evidence>
<reference evidence="2 3" key="1">
    <citation type="journal article" date="2015" name="Stand. Genomic Sci.">
        <title>Genomic Encyclopedia of Bacterial and Archaeal Type Strains, Phase III: the genomes of soil and plant-associated and newly described type strains.</title>
        <authorList>
            <person name="Whitman W.B."/>
            <person name="Woyke T."/>
            <person name="Klenk H.P."/>
            <person name="Zhou Y."/>
            <person name="Lilburn T.G."/>
            <person name="Beck B.J."/>
            <person name="De Vos P."/>
            <person name="Vandamme P."/>
            <person name="Eisen J.A."/>
            <person name="Garrity G."/>
            <person name="Hugenholtz P."/>
            <person name="Kyrpides N.C."/>
        </authorList>
    </citation>
    <scope>NUCLEOTIDE SEQUENCE [LARGE SCALE GENOMIC DNA]</scope>
    <source>
        <strain evidence="2 3">VKM Ac-2572</strain>
    </source>
</reference>
<protein>
    <submittedName>
        <fullName evidence="2">Uncharacterized protein</fullName>
    </submittedName>
</protein>
<evidence type="ECO:0000256" key="1">
    <source>
        <dbReference type="SAM" id="MobiDB-lite"/>
    </source>
</evidence>
<sequence>MRPVPQHAAARFGAAVPSVPARHFPPEQLPSFTGLGPDPTSPACCAALGGTCSRLQGMWGQAHGAMTAALVIVPADPVCARFASAHGGRVPGSSVMAVSSRTRPRPREVLSGAPWMVRLSMGSGDLMSPARLAPARKHPWGPTGNTSR</sequence>
<name>A0A4R2H0D3_9ACTN</name>
<dbReference type="AlphaFoldDB" id="A0A4R2H0D3"/>
<gene>
    <name evidence="2" type="ORF">EV652_11718</name>
</gene>
<feature type="region of interest" description="Disordered" evidence="1">
    <location>
        <begin position="128"/>
        <end position="148"/>
    </location>
</feature>